<evidence type="ECO:0000256" key="3">
    <source>
        <dbReference type="ARBA" id="ARBA00022475"/>
    </source>
</evidence>
<keyword evidence="5 7" id="KW-1133">Transmembrane helix</keyword>
<name>A0ABU3NTV4_9FIRM</name>
<dbReference type="RefSeq" id="WP_413778214.1">
    <property type="nucleotide sequence ID" value="NZ_JAUOZS010000001.1"/>
</dbReference>
<evidence type="ECO:0000256" key="2">
    <source>
        <dbReference type="ARBA" id="ARBA00006448"/>
    </source>
</evidence>
<proteinExistence type="inferred from homology"/>
<dbReference type="EMBL" id="JAUOZS010000001">
    <property type="protein sequence ID" value="MDT8899643.1"/>
    <property type="molecule type" value="Genomic_DNA"/>
</dbReference>
<keyword evidence="6 7" id="KW-0472">Membrane</keyword>
<keyword evidence="4 7" id="KW-0812">Transmembrane</keyword>
<reference evidence="9 10" key="1">
    <citation type="submission" date="2023-07" db="EMBL/GenBank/DDBJ databases">
        <title>The novel representative of Negativicutes class, Anaeroselena agilis gen. nov. sp. nov.</title>
        <authorList>
            <person name="Prokofeva M.I."/>
            <person name="Elcheninov A.G."/>
            <person name="Klyukina A."/>
            <person name="Kublanov I.V."/>
            <person name="Frolov E.N."/>
            <person name="Podosokorskaya O.A."/>
        </authorList>
    </citation>
    <scope>NUCLEOTIDE SEQUENCE [LARGE SCALE GENOMIC DNA]</scope>
    <source>
        <strain evidence="9 10">4137-cl</strain>
    </source>
</reference>
<comment type="similarity">
    <text evidence="2">Belongs to the UPF0702 family.</text>
</comment>
<evidence type="ECO:0000256" key="7">
    <source>
        <dbReference type="SAM" id="Phobius"/>
    </source>
</evidence>
<organism evidence="9 10">
    <name type="scientific">Anaeroselena agilis</name>
    <dbReference type="NCBI Taxonomy" id="3063788"/>
    <lineage>
        <taxon>Bacteria</taxon>
        <taxon>Bacillati</taxon>
        <taxon>Bacillota</taxon>
        <taxon>Negativicutes</taxon>
        <taxon>Acetonemataceae</taxon>
        <taxon>Anaeroselena</taxon>
    </lineage>
</organism>
<dbReference type="PANTHER" id="PTHR34582">
    <property type="entry name" value="UPF0702 TRANSMEMBRANE PROTEIN YCAP"/>
    <property type="match status" value="1"/>
</dbReference>
<sequence>MFEEIVSGSKDLPLGGTVVRVAILYIALIMATRIMRERQVGILSGHNYLVAAGIVSLAAVRMVNPKSSLIEVLVIIFTYATVNALTSYIDIKYPRLMDRIAVPLVLKGQVIKKNLDATHITLDNLLAQLRLKEAGNLTEVEEVYLEPTGKINVMKKPAASPPTKSQMNIAANPVVFPEVVIYDGRVQEASLKRAGYDRRWLEGRVKAVYPEKTATDVFLGIIETDGSLYLSSGEEAVFRA</sequence>
<dbReference type="InterPro" id="IPR023090">
    <property type="entry name" value="UPF0702_alpha/beta_dom_sf"/>
</dbReference>
<evidence type="ECO:0000256" key="4">
    <source>
        <dbReference type="ARBA" id="ARBA00022692"/>
    </source>
</evidence>
<keyword evidence="10" id="KW-1185">Reference proteome</keyword>
<protein>
    <submittedName>
        <fullName evidence="9">DUF421 domain-containing protein</fullName>
    </submittedName>
</protein>
<evidence type="ECO:0000256" key="5">
    <source>
        <dbReference type="ARBA" id="ARBA00022989"/>
    </source>
</evidence>
<evidence type="ECO:0000313" key="10">
    <source>
        <dbReference type="Proteomes" id="UP001254848"/>
    </source>
</evidence>
<feature type="transmembrane region" description="Helical" evidence="7">
    <location>
        <begin position="69"/>
        <end position="89"/>
    </location>
</feature>
<comment type="caution">
    <text evidence="9">The sequence shown here is derived from an EMBL/GenBank/DDBJ whole genome shotgun (WGS) entry which is preliminary data.</text>
</comment>
<evidence type="ECO:0000259" key="8">
    <source>
        <dbReference type="Pfam" id="PF04239"/>
    </source>
</evidence>
<evidence type="ECO:0000256" key="6">
    <source>
        <dbReference type="ARBA" id="ARBA00023136"/>
    </source>
</evidence>
<dbReference type="Pfam" id="PF04239">
    <property type="entry name" value="DUF421"/>
    <property type="match status" value="1"/>
</dbReference>
<evidence type="ECO:0000256" key="1">
    <source>
        <dbReference type="ARBA" id="ARBA00004651"/>
    </source>
</evidence>
<comment type="subcellular location">
    <subcellularLocation>
        <location evidence="1">Cell membrane</location>
        <topology evidence="1">Multi-pass membrane protein</topology>
    </subcellularLocation>
</comment>
<dbReference type="PANTHER" id="PTHR34582:SF6">
    <property type="entry name" value="UPF0702 TRANSMEMBRANE PROTEIN YCAP"/>
    <property type="match status" value="1"/>
</dbReference>
<feature type="transmembrane region" description="Helical" evidence="7">
    <location>
        <begin position="12"/>
        <end position="31"/>
    </location>
</feature>
<gene>
    <name evidence="9" type="ORF">Q4T40_00085</name>
</gene>
<keyword evidence="3" id="KW-1003">Cell membrane</keyword>
<feature type="transmembrane region" description="Helical" evidence="7">
    <location>
        <begin position="43"/>
        <end position="63"/>
    </location>
</feature>
<dbReference type="Gene3D" id="3.30.240.20">
    <property type="entry name" value="bsu07140 like domains"/>
    <property type="match status" value="2"/>
</dbReference>
<dbReference type="InterPro" id="IPR007353">
    <property type="entry name" value="DUF421"/>
</dbReference>
<feature type="domain" description="YetF C-terminal" evidence="8">
    <location>
        <begin position="96"/>
        <end position="219"/>
    </location>
</feature>
<accession>A0ABU3NTV4</accession>
<dbReference type="Proteomes" id="UP001254848">
    <property type="component" value="Unassembled WGS sequence"/>
</dbReference>
<evidence type="ECO:0000313" key="9">
    <source>
        <dbReference type="EMBL" id="MDT8899643.1"/>
    </source>
</evidence>